<evidence type="ECO:0000313" key="2">
    <source>
        <dbReference type="EMBL" id="CAE1244256.1"/>
    </source>
</evidence>
<dbReference type="SUPFAM" id="SSF51735">
    <property type="entry name" value="NAD(P)-binding Rossmann-fold domains"/>
    <property type="match status" value="1"/>
</dbReference>
<dbReference type="PANTHER" id="PTHR43157:SF31">
    <property type="entry name" value="PHOSPHATIDYLINOSITOL-GLYCAN BIOSYNTHESIS CLASS F PROTEIN"/>
    <property type="match status" value="1"/>
</dbReference>
<dbReference type="InterPro" id="IPR002347">
    <property type="entry name" value="SDR_fam"/>
</dbReference>
<protein>
    <submittedName>
        <fullName evidence="2">RDH13</fullName>
        <ecNumber evidence="2">1.1.1.300</ecNumber>
    </submittedName>
</protein>
<dbReference type="AlphaFoldDB" id="A0A812BRZ3"/>
<dbReference type="Proteomes" id="UP000597762">
    <property type="component" value="Unassembled WGS sequence"/>
</dbReference>
<gene>
    <name evidence="2" type="ORF">SPHA_24229</name>
</gene>
<dbReference type="PRINTS" id="PR00081">
    <property type="entry name" value="GDHRDH"/>
</dbReference>
<evidence type="ECO:0000313" key="3">
    <source>
        <dbReference type="Proteomes" id="UP000597762"/>
    </source>
</evidence>
<dbReference type="Gene3D" id="3.40.50.720">
    <property type="entry name" value="NAD(P)-binding Rossmann-like Domain"/>
    <property type="match status" value="1"/>
</dbReference>
<proteinExistence type="predicted"/>
<keyword evidence="1 2" id="KW-0560">Oxidoreductase</keyword>
<dbReference type="PANTHER" id="PTHR43157">
    <property type="entry name" value="PHOSPHATIDYLINOSITOL-GLYCAN BIOSYNTHESIS CLASS F PROTEIN-RELATED"/>
    <property type="match status" value="1"/>
</dbReference>
<organism evidence="2 3">
    <name type="scientific">Acanthosepion pharaonis</name>
    <name type="common">Pharaoh cuttlefish</name>
    <name type="synonym">Sepia pharaonis</name>
    <dbReference type="NCBI Taxonomy" id="158019"/>
    <lineage>
        <taxon>Eukaryota</taxon>
        <taxon>Metazoa</taxon>
        <taxon>Spiralia</taxon>
        <taxon>Lophotrochozoa</taxon>
        <taxon>Mollusca</taxon>
        <taxon>Cephalopoda</taxon>
        <taxon>Coleoidea</taxon>
        <taxon>Decapodiformes</taxon>
        <taxon>Sepiida</taxon>
        <taxon>Sepiina</taxon>
        <taxon>Sepiidae</taxon>
        <taxon>Acanthosepion</taxon>
    </lineage>
</organism>
<evidence type="ECO:0000256" key="1">
    <source>
        <dbReference type="ARBA" id="ARBA00023002"/>
    </source>
</evidence>
<reference evidence="2" key="1">
    <citation type="submission" date="2021-01" db="EMBL/GenBank/DDBJ databases">
        <authorList>
            <person name="Li R."/>
            <person name="Bekaert M."/>
        </authorList>
    </citation>
    <scope>NUCLEOTIDE SEQUENCE</scope>
    <source>
        <strain evidence="2">Farmed</strain>
    </source>
</reference>
<dbReference type="GO" id="GO:0052650">
    <property type="term" value="F:all-trans-retinol dehydrogenase (NADP+) activity"/>
    <property type="evidence" value="ECO:0007669"/>
    <property type="project" value="UniProtKB-EC"/>
</dbReference>
<dbReference type="EC" id="1.1.1.300" evidence="2"/>
<keyword evidence="3" id="KW-1185">Reference proteome</keyword>
<accession>A0A812BRZ3</accession>
<dbReference type="EMBL" id="CAHIKZ030000902">
    <property type="protein sequence ID" value="CAE1244256.1"/>
    <property type="molecule type" value="Genomic_DNA"/>
</dbReference>
<comment type="caution">
    <text evidence="2">The sequence shown here is derived from an EMBL/GenBank/DDBJ whole genome shotgun (WGS) entry which is preliminary data.</text>
</comment>
<dbReference type="Pfam" id="PF00106">
    <property type="entry name" value="adh_short"/>
    <property type="match status" value="1"/>
</dbReference>
<dbReference type="OrthoDB" id="191139at2759"/>
<dbReference type="InterPro" id="IPR036291">
    <property type="entry name" value="NAD(P)-bd_dom_sf"/>
</dbReference>
<name>A0A812BRZ3_ACAPH</name>
<sequence>MASRVKRTLAKLLFPFSVLGTAIGGITILKDYMGGVHYQGEERIAGKTAIITGANSGIGKAIATGLADRGARVIMACRDFDRCEEAKKEIIEETANRNVCCQRLDLASIASITAFAEMINKYEPHVDILINNAGVMMCPKALTQDGFEQQFGVNYLGHFLLTVLLMDKMKKSAPSRILNICSYAFRDGVMNWTDLNSAKTYDNKAAFCQSQLAKVLFTVELEKQLKGTGVTANAVYPGLVRTNITSHLSINKSYISSFFLGPLQWIMMKNPVQGAQTPIYCSVNKDIEEVSGKFFRNCQESPLPSNVINPEDAKRLWLVSEKWMRLT</sequence>